<dbReference type="SMART" id="SM00290">
    <property type="entry name" value="ZnF_UBP"/>
    <property type="match status" value="3"/>
</dbReference>
<dbReference type="Gene3D" id="3.30.40.10">
    <property type="entry name" value="Zinc/RING finger domain, C3HC4 (zinc finger)"/>
    <property type="match status" value="3"/>
</dbReference>
<evidence type="ECO:0000313" key="3">
    <source>
        <dbReference type="EMBL" id="KCW63635.1"/>
    </source>
</evidence>
<reference evidence="3" key="1">
    <citation type="submission" date="2013-07" db="EMBL/GenBank/DDBJ databases">
        <title>The genome of Eucalyptus grandis.</title>
        <authorList>
            <person name="Schmutz J."/>
            <person name="Hayes R."/>
            <person name="Myburg A."/>
            <person name="Tuskan G."/>
            <person name="Grattapaglia D."/>
            <person name="Rokhsar D.S."/>
        </authorList>
    </citation>
    <scope>NUCLEOTIDE SEQUENCE</scope>
    <source>
        <tissue evidence="3">Leaf extractions</tissue>
    </source>
</reference>
<protein>
    <recommendedName>
        <fullName evidence="2">UBP-type domain-containing protein</fullName>
    </recommendedName>
</protein>
<keyword evidence="1" id="KW-0863">Zinc-finger</keyword>
<dbReference type="PANTHER" id="PTHR47665">
    <property type="entry name" value="HISTONE DEACETYLASE-LIKE PROTEIN"/>
    <property type="match status" value="1"/>
</dbReference>
<keyword evidence="1" id="KW-0479">Metal-binding</keyword>
<dbReference type="GO" id="GO:0008270">
    <property type="term" value="F:zinc ion binding"/>
    <property type="evidence" value="ECO:0007669"/>
    <property type="project" value="UniProtKB-KW"/>
</dbReference>
<accession>A0A059BD75</accession>
<dbReference type="SUPFAM" id="SSF57850">
    <property type="entry name" value="RING/U-box"/>
    <property type="match status" value="3"/>
</dbReference>
<dbReference type="InterPro" id="IPR001607">
    <property type="entry name" value="Znf_UBP"/>
</dbReference>
<gene>
    <name evidence="3" type="ORF">EUGRSUZ_G01266</name>
</gene>
<dbReference type="Gramene" id="KCW63635">
    <property type="protein sequence ID" value="KCW63635"/>
    <property type="gene ID" value="EUGRSUZ_G01266"/>
</dbReference>
<sequence>MAYKAPTSSSFAASVSRAQPISTDEGEDELLHGAESGWVEARTWCDHLASLSSDLIHIPTPDTPCNRCHHPSRNWLCLCCKEVLCSRYVNKHMLQHYQQTSHCLALGFSDLSVWCFSCNSFINAQVVPQLRPVYDAAYILKFGEPPLVWNVELQNVIASSMGKDELLNVTVSGRVEAQTWCGHLASLSSDLLRIPSPDTPCNRCCHPSGNWLCLCCKEVLCSRYVNKHMLQHYQQTSHCLALGFSDLSVWCFSCNSYINAQVVPQLRPVYEAAYILKFGEPSPVRTVELRNVIASSTGKDELLNVTVSGRVEAQTWCGHLASLSSDLLRIPSPDTPCNRCRHPSGNWLCLRCKEVLCSRFVNKHMLQHFQKTMVPELRPVYEAAYILKFGEPPPIRNVELRNVTASSKGEDELLNIAVSGRVEARTWCGHLASLSSDLLHIPSPDTCCNRLVYVLDQTPTVDCPNYSVTCLVP</sequence>
<feature type="domain" description="UBP-type" evidence="2">
    <location>
        <begin position="43"/>
        <end position="143"/>
    </location>
</feature>
<dbReference type="AlphaFoldDB" id="A0A059BD75"/>
<dbReference type="PANTHER" id="PTHR47665:SF1">
    <property type="entry name" value="HISTONE DEACETYLASE-LIKE PROTEIN"/>
    <property type="match status" value="1"/>
</dbReference>
<dbReference type="EMBL" id="KK198759">
    <property type="protein sequence ID" value="KCW63635.1"/>
    <property type="molecule type" value="Genomic_DNA"/>
</dbReference>
<name>A0A059BD75_EUCGR</name>
<proteinExistence type="predicted"/>
<dbReference type="PROSITE" id="PS50271">
    <property type="entry name" value="ZF_UBP"/>
    <property type="match status" value="2"/>
</dbReference>
<evidence type="ECO:0000259" key="2">
    <source>
        <dbReference type="PROSITE" id="PS50271"/>
    </source>
</evidence>
<dbReference type="InterPro" id="IPR013083">
    <property type="entry name" value="Znf_RING/FYVE/PHD"/>
</dbReference>
<dbReference type="Pfam" id="PF02148">
    <property type="entry name" value="zf-UBP"/>
    <property type="match status" value="3"/>
</dbReference>
<feature type="domain" description="UBP-type" evidence="2">
    <location>
        <begin position="179"/>
        <end position="279"/>
    </location>
</feature>
<evidence type="ECO:0000256" key="1">
    <source>
        <dbReference type="PROSITE-ProRule" id="PRU00502"/>
    </source>
</evidence>
<organism evidence="3">
    <name type="scientific">Eucalyptus grandis</name>
    <name type="common">Flooded gum</name>
    <dbReference type="NCBI Taxonomy" id="71139"/>
    <lineage>
        <taxon>Eukaryota</taxon>
        <taxon>Viridiplantae</taxon>
        <taxon>Streptophyta</taxon>
        <taxon>Embryophyta</taxon>
        <taxon>Tracheophyta</taxon>
        <taxon>Spermatophyta</taxon>
        <taxon>Magnoliopsida</taxon>
        <taxon>eudicotyledons</taxon>
        <taxon>Gunneridae</taxon>
        <taxon>Pentapetalae</taxon>
        <taxon>rosids</taxon>
        <taxon>malvids</taxon>
        <taxon>Myrtales</taxon>
        <taxon>Myrtaceae</taxon>
        <taxon>Myrtoideae</taxon>
        <taxon>Eucalypteae</taxon>
        <taxon>Eucalyptus</taxon>
    </lineage>
</organism>
<keyword evidence="1" id="KW-0862">Zinc</keyword>